<proteinExistence type="predicted"/>
<feature type="region of interest" description="Disordered" evidence="1">
    <location>
        <begin position="216"/>
        <end position="356"/>
    </location>
</feature>
<name>A0AAN9VIR8_9ORTH</name>
<evidence type="ECO:0000313" key="4">
    <source>
        <dbReference type="Proteomes" id="UP001378592"/>
    </source>
</evidence>
<dbReference type="InterPro" id="IPR011049">
    <property type="entry name" value="Serralysin-like_metalloprot_C"/>
</dbReference>
<feature type="compositionally biased region" description="Low complexity" evidence="1">
    <location>
        <begin position="255"/>
        <end position="337"/>
    </location>
</feature>
<feature type="chain" id="PRO_5042968974" description="Cuticular protein" evidence="2">
    <location>
        <begin position="17"/>
        <end position="525"/>
    </location>
</feature>
<dbReference type="EMBL" id="JAZDUA010000169">
    <property type="protein sequence ID" value="KAK7865645.1"/>
    <property type="molecule type" value="Genomic_DNA"/>
</dbReference>
<dbReference type="SUPFAM" id="SSF101967">
    <property type="entry name" value="Adhesin YadA, collagen-binding domain"/>
    <property type="match status" value="1"/>
</dbReference>
<evidence type="ECO:0000256" key="2">
    <source>
        <dbReference type="SAM" id="SignalP"/>
    </source>
</evidence>
<evidence type="ECO:0000256" key="1">
    <source>
        <dbReference type="SAM" id="MobiDB-lite"/>
    </source>
</evidence>
<reference evidence="3 4" key="1">
    <citation type="submission" date="2024-03" db="EMBL/GenBank/DDBJ databases">
        <title>The genome assembly and annotation of the cricket Gryllus longicercus Weissman &amp; Gray.</title>
        <authorList>
            <person name="Szrajer S."/>
            <person name="Gray D."/>
            <person name="Ylla G."/>
        </authorList>
    </citation>
    <scope>NUCLEOTIDE SEQUENCE [LARGE SCALE GENOMIC DNA]</scope>
    <source>
        <strain evidence="3">DAG 2021-001</strain>
        <tissue evidence="3">Whole body minus gut</tissue>
    </source>
</reference>
<keyword evidence="2" id="KW-0732">Signal</keyword>
<keyword evidence="4" id="KW-1185">Reference proteome</keyword>
<dbReference type="Proteomes" id="UP001378592">
    <property type="component" value="Unassembled WGS sequence"/>
</dbReference>
<evidence type="ECO:0008006" key="5">
    <source>
        <dbReference type="Google" id="ProtNLM"/>
    </source>
</evidence>
<accession>A0AAN9VIR8</accession>
<feature type="signal peptide" evidence="2">
    <location>
        <begin position="1"/>
        <end position="16"/>
    </location>
</feature>
<gene>
    <name evidence="3" type="ORF">R5R35_006901</name>
</gene>
<sequence>MYTSPTFLSLVATVVAFRSTGVVSGRVKPAVRRANFSTTSTAPPTTLPPSHALGWRGYRRFHANDSLLGRPVPCTADEKACFRYNMLFNPEADRCQPLGHGSPAGCQLTANRTEYERGSGHIYGVCIDYEDPCPGHRMAYDGRCYRKHVVRDVICGCAAGPARHFLGGAECRCSPAAPAAVEQPARAGLCRIPDFRFPTDLSAKFKIAVHPPAAAPANATEAPANRSGASANRSGAPANRSGAPANRSGAPANRPEAPTIATEAPANATGVPANATGAPANATGAPANATGAPANATGAPANATGAPANATGAPANATGAPANATGAPANATGAPANRSGAPANRPDDLASPPSCSAEQRRCFVMGQVWVAHRGVSGCYPLLQRGPCAKDELVVLSRAQWTRQPAGCRHVAGGCPPGQRRMAFDSQCYDAREMELVAPGRLALDIFGEYEVMNFTEAKSYMPRVFNETCVVFSSSSMTRLPLPETQKKPSCTPGNEDLCALLEVISDIPPPEYGFGDNEISIRFD</sequence>
<comment type="caution">
    <text evidence="3">The sequence shown here is derived from an EMBL/GenBank/DDBJ whole genome shotgun (WGS) entry which is preliminary data.</text>
</comment>
<organism evidence="3 4">
    <name type="scientific">Gryllus longicercus</name>
    <dbReference type="NCBI Taxonomy" id="2509291"/>
    <lineage>
        <taxon>Eukaryota</taxon>
        <taxon>Metazoa</taxon>
        <taxon>Ecdysozoa</taxon>
        <taxon>Arthropoda</taxon>
        <taxon>Hexapoda</taxon>
        <taxon>Insecta</taxon>
        <taxon>Pterygota</taxon>
        <taxon>Neoptera</taxon>
        <taxon>Polyneoptera</taxon>
        <taxon>Orthoptera</taxon>
        <taxon>Ensifera</taxon>
        <taxon>Gryllidea</taxon>
        <taxon>Grylloidea</taxon>
        <taxon>Gryllidae</taxon>
        <taxon>Gryllinae</taxon>
        <taxon>Gryllus</taxon>
    </lineage>
</organism>
<dbReference type="AlphaFoldDB" id="A0AAN9VIR8"/>
<evidence type="ECO:0000313" key="3">
    <source>
        <dbReference type="EMBL" id="KAK7865645.1"/>
    </source>
</evidence>
<protein>
    <recommendedName>
        <fullName evidence="5">Cuticular protein</fullName>
    </recommendedName>
</protein>